<dbReference type="SUPFAM" id="SSF54523">
    <property type="entry name" value="Pili subunits"/>
    <property type="match status" value="1"/>
</dbReference>
<dbReference type="Gene3D" id="3.30.700.10">
    <property type="entry name" value="Glycoprotein, Type 4 Pilin"/>
    <property type="match status" value="1"/>
</dbReference>
<sequence length="155" mass="16716">MDRKRVFEGIRHAARRQAGFTLIELMVVVALVGILGAVAIPAYRDYVTRGRLTDAFSALGSAQTQAEEFWSNAHTYAGFDQGTPRRLPADSANFTYSLPVATDSAFKITATGRAAANGFVYSIDQSGTRSTDQSPTGWGTSATCWIDRKGGQCVQ</sequence>
<evidence type="ECO:0000313" key="3">
    <source>
        <dbReference type="Proteomes" id="UP000502415"/>
    </source>
</evidence>
<dbReference type="Pfam" id="PF07963">
    <property type="entry name" value="N_methyl"/>
    <property type="match status" value="1"/>
</dbReference>
<dbReference type="KEGG" id="mfy:HH212_20775"/>
<keyword evidence="3" id="KW-1185">Reference proteome</keyword>
<evidence type="ECO:0000313" key="2">
    <source>
        <dbReference type="EMBL" id="QJE02150.1"/>
    </source>
</evidence>
<feature type="transmembrane region" description="Helical" evidence="1">
    <location>
        <begin position="21"/>
        <end position="43"/>
    </location>
</feature>
<accession>A0A7Z2W0F7</accession>
<dbReference type="PROSITE" id="PS00409">
    <property type="entry name" value="PROKAR_NTER_METHYL"/>
    <property type="match status" value="1"/>
</dbReference>
<dbReference type="Proteomes" id="UP000502415">
    <property type="component" value="Chromosome"/>
</dbReference>
<keyword evidence="1" id="KW-1133">Transmembrane helix</keyword>
<keyword evidence="1" id="KW-0812">Transmembrane</keyword>
<dbReference type="InterPro" id="IPR031982">
    <property type="entry name" value="PilE-like"/>
</dbReference>
<dbReference type="InterPro" id="IPR045584">
    <property type="entry name" value="Pilin-like"/>
</dbReference>
<keyword evidence="1" id="KW-0472">Membrane</keyword>
<dbReference type="RefSeq" id="WP_170204237.1">
    <property type="nucleotide sequence ID" value="NZ_CP051685.1"/>
</dbReference>
<dbReference type="EMBL" id="CP051685">
    <property type="protein sequence ID" value="QJE02150.1"/>
    <property type="molecule type" value="Genomic_DNA"/>
</dbReference>
<dbReference type="AlphaFoldDB" id="A0A7Z2W0F7"/>
<gene>
    <name evidence="2" type="ORF">HH212_20775</name>
</gene>
<reference evidence="2 3" key="1">
    <citation type="submission" date="2020-04" db="EMBL/GenBank/DDBJ databases">
        <title>Genome sequencing of novel species.</title>
        <authorList>
            <person name="Heo J."/>
            <person name="Kim S.-J."/>
            <person name="Kim J.-S."/>
            <person name="Hong S.-B."/>
            <person name="Kwon S.-W."/>
        </authorList>
    </citation>
    <scope>NUCLEOTIDE SEQUENCE [LARGE SCALE GENOMIC DNA]</scope>
    <source>
        <strain evidence="2 3">GN2-R2</strain>
    </source>
</reference>
<proteinExistence type="predicted"/>
<dbReference type="GO" id="GO:0043683">
    <property type="term" value="P:type IV pilus assembly"/>
    <property type="evidence" value="ECO:0007669"/>
    <property type="project" value="InterPro"/>
</dbReference>
<dbReference type="NCBIfam" id="TIGR02532">
    <property type="entry name" value="IV_pilin_GFxxxE"/>
    <property type="match status" value="1"/>
</dbReference>
<organism evidence="2 3">
    <name type="scientific">Massilia forsythiae</name>
    <dbReference type="NCBI Taxonomy" id="2728020"/>
    <lineage>
        <taxon>Bacteria</taxon>
        <taxon>Pseudomonadati</taxon>
        <taxon>Pseudomonadota</taxon>
        <taxon>Betaproteobacteria</taxon>
        <taxon>Burkholderiales</taxon>
        <taxon>Oxalobacteraceae</taxon>
        <taxon>Telluria group</taxon>
        <taxon>Massilia</taxon>
    </lineage>
</organism>
<dbReference type="Pfam" id="PF16732">
    <property type="entry name" value="ComP_DUS"/>
    <property type="match status" value="1"/>
</dbReference>
<name>A0A7Z2W0F7_9BURK</name>
<protein>
    <submittedName>
        <fullName evidence="2">Prepilin-type N-terminal cleavage/methylation domain-containing protein</fullName>
    </submittedName>
</protein>
<dbReference type="InterPro" id="IPR012902">
    <property type="entry name" value="N_methyl_site"/>
</dbReference>
<evidence type="ECO:0000256" key="1">
    <source>
        <dbReference type="SAM" id="Phobius"/>
    </source>
</evidence>